<keyword evidence="1" id="KW-0732">Signal</keyword>
<evidence type="ECO:0000256" key="1">
    <source>
        <dbReference type="SAM" id="SignalP"/>
    </source>
</evidence>
<reference evidence="3" key="1">
    <citation type="submission" date="2022-08" db="EMBL/GenBank/DDBJ databases">
        <title>Genomic characterization and comparative genomic analysis of a strain of klebsiella michiganensis carrying blaKPC-2 isolated from the blood of children with very preterm bloodstream infection.</title>
        <authorList>
            <person name="Zhang N."/>
        </authorList>
    </citation>
    <scope>NUCLEOTIDE SEQUENCE</scope>
    <source>
        <strain evidence="3">BSI-KPN166</strain>
    </source>
</reference>
<proteinExistence type="predicted"/>
<sequence length="181" mass="21048">MMDPLIPHMRNVFLFAFLLCLSNFTQASEQTSPESIVYNFYKSYLKEESSDNSRFLSQYVFDELMKSINDSMMCNYDSDDSASAEELEGKCSQKRECKQFKGRYICNWHGAWVDTDVDYFTKSQDVYPSWKASISTFDVYRKENDSSVNVILGAGSEPKVKFKVVLERIDEKWKITSVTEQ</sequence>
<dbReference type="EMBL" id="CP102103">
    <property type="protein sequence ID" value="UWZ76370.1"/>
    <property type="molecule type" value="Genomic_DNA"/>
</dbReference>
<feature type="chain" id="PRO_5043971081" evidence="1">
    <location>
        <begin position="28"/>
        <end position="181"/>
    </location>
</feature>
<dbReference type="InterPro" id="IPR024289">
    <property type="entry name" value="DUF3828"/>
</dbReference>
<evidence type="ECO:0000313" key="3">
    <source>
        <dbReference type="EMBL" id="UWZ76370.1"/>
    </source>
</evidence>
<organism evidence="3 4">
    <name type="scientific">Klebsiella michiganensis</name>
    <dbReference type="NCBI Taxonomy" id="1134687"/>
    <lineage>
        <taxon>Bacteria</taxon>
        <taxon>Pseudomonadati</taxon>
        <taxon>Pseudomonadota</taxon>
        <taxon>Gammaproteobacteria</taxon>
        <taxon>Enterobacterales</taxon>
        <taxon>Enterobacteriaceae</taxon>
        <taxon>Klebsiella/Raoultella group</taxon>
        <taxon>Klebsiella</taxon>
    </lineage>
</organism>
<dbReference type="Proteomes" id="UP001060345">
    <property type="component" value="Chromosome"/>
</dbReference>
<evidence type="ECO:0000259" key="2">
    <source>
        <dbReference type="Pfam" id="PF12883"/>
    </source>
</evidence>
<dbReference type="Gene3D" id="3.10.450.50">
    <property type="match status" value="1"/>
</dbReference>
<evidence type="ECO:0000313" key="4">
    <source>
        <dbReference type="Proteomes" id="UP001060345"/>
    </source>
</evidence>
<dbReference type="Pfam" id="PF12883">
    <property type="entry name" value="DUF3828"/>
    <property type="match status" value="1"/>
</dbReference>
<name>A0AAX3CWT0_9ENTR</name>
<accession>A0AAX3CWT0</accession>
<gene>
    <name evidence="3" type="ORF">NP224_12080</name>
</gene>
<dbReference type="AlphaFoldDB" id="A0AAX3CWT0"/>
<dbReference type="RefSeq" id="WP_224272362.1">
    <property type="nucleotide sequence ID" value="NZ_CABGVB010000029.1"/>
</dbReference>
<protein>
    <submittedName>
        <fullName evidence="3">YbjP/YqhG family protein</fullName>
    </submittedName>
</protein>
<feature type="domain" description="DUF3828" evidence="2">
    <location>
        <begin position="116"/>
        <end position="179"/>
    </location>
</feature>
<feature type="signal peptide" evidence="1">
    <location>
        <begin position="1"/>
        <end position="27"/>
    </location>
</feature>